<feature type="chain" id="PRO_5019243059" description="CHRD domain-containing protein" evidence="2">
    <location>
        <begin position="28"/>
        <end position="184"/>
    </location>
</feature>
<keyword evidence="2" id="KW-0732">Signal</keyword>
<evidence type="ECO:0000313" key="4">
    <source>
        <dbReference type="Proteomes" id="UP000286947"/>
    </source>
</evidence>
<dbReference type="EMBL" id="PQSP01000010">
    <property type="protein sequence ID" value="RUS65647.1"/>
    <property type="molecule type" value="Genomic_DNA"/>
</dbReference>
<evidence type="ECO:0000313" key="3">
    <source>
        <dbReference type="EMBL" id="RUS65647.1"/>
    </source>
</evidence>
<protein>
    <recommendedName>
        <fullName evidence="5">CHRD domain-containing protein</fullName>
    </recommendedName>
</protein>
<proteinExistence type="predicted"/>
<feature type="compositionally biased region" description="Basic and acidic residues" evidence="1">
    <location>
        <begin position="174"/>
        <end position="184"/>
    </location>
</feature>
<evidence type="ECO:0008006" key="5">
    <source>
        <dbReference type="Google" id="ProtNLM"/>
    </source>
</evidence>
<feature type="region of interest" description="Disordered" evidence="1">
    <location>
        <begin position="160"/>
        <end position="184"/>
    </location>
</feature>
<feature type="signal peptide" evidence="2">
    <location>
        <begin position="1"/>
        <end position="27"/>
    </location>
</feature>
<organism evidence="3 4">
    <name type="scientific">Saezia sanguinis</name>
    <dbReference type="NCBI Taxonomy" id="1965230"/>
    <lineage>
        <taxon>Bacteria</taxon>
        <taxon>Pseudomonadati</taxon>
        <taxon>Pseudomonadota</taxon>
        <taxon>Betaproteobacteria</taxon>
        <taxon>Burkholderiales</taxon>
        <taxon>Saeziaceae</taxon>
        <taxon>Saezia</taxon>
    </lineage>
</organism>
<dbReference type="Proteomes" id="UP000286947">
    <property type="component" value="Unassembled WGS sequence"/>
</dbReference>
<comment type="caution">
    <text evidence="3">The sequence shown here is derived from an EMBL/GenBank/DDBJ whole genome shotgun (WGS) entry which is preliminary data.</text>
</comment>
<sequence precursor="true">MRYPFWGIRQLLSLLLTAAMLIPTVYAQTPDTEPAPAAQTLHSTETRFYDDLLTTDRLSARLIIIKEDQQEAHVMLEVEGDLIDCTNNITHDTYCLHAVFVPATYGNPPDETGIVTTLSHNGSSLRLQQPAQLMEHIQSEQPFELYVLLRNNGYASFTFDPSIHLPPPETDDEPLSHGLDEDAP</sequence>
<evidence type="ECO:0000256" key="1">
    <source>
        <dbReference type="SAM" id="MobiDB-lite"/>
    </source>
</evidence>
<reference evidence="3 4" key="1">
    <citation type="submission" date="2018-01" db="EMBL/GenBank/DDBJ databases">
        <title>Saezia sanguinis gen. nov., sp. nov., in the order Burkholderiales isolated from human blood.</title>
        <authorList>
            <person name="Medina-Pascual M.J."/>
            <person name="Valdezate S."/>
            <person name="Monzon S."/>
            <person name="Cuesta I."/>
            <person name="Carrasco G."/>
            <person name="Villalon P."/>
            <person name="Saez-Nieto J.A."/>
        </authorList>
    </citation>
    <scope>NUCLEOTIDE SEQUENCE [LARGE SCALE GENOMIC DNA]</scope>
    <source>
        <strain evidence="3 4">CNM695-12</strain>
    </source>
</reference>
<accession>A0A433SA71</accession>
<name>A0A433SA71_9BURK</name>
<keyword evidence="4" id="KW-1185">Reference proteome</keyword>
<evidence type="ECO:0000256" key="2">
    <source>
        <dbReference type="SAM" id="SignalP"/>
    </source>
</evidence>
<gene>
    <name evidence="3" type="ORF">CUZ56_02733</name>
</gene>
<dbReference type="AlphaFoldDB" id="A0A433SA71"/>